<dbReference type="InterPro" id="IPR000999">
    <property type="entry name" value="RNase_III_dom"/>
</dbReference>
<dbReference type="GO" id="GO:0004525">
    <property type="term" value="F:ribonuclease III activity"/>
    <property type="evidence" value="ECO:0007669"/>
    <property type="project" value="InterPro"/>
</dbReference>
<name>B0WK07_CULQU</name>
<dbReference type="CDD" id="cd00593">
    <property type="entry name" value="RIBOc"/>
    <property type="match status" value="1"/>
</dbReference>
<reference evidence="3" key="1">
    <citation type="submission" date="2007-03" db="EMBL/GenBank/DDBJ databases">
        <title>Annotation of Culex pipiens quinquefasciatus.</title>
        <authorList>
            <consortium name="The Broad Institute Genome Sequencing Platform"/>
            <person name="Atkinson P.W."/>
            <person name="Hemingway J."/>
            <person name="Christensen B.M."/>
            <person name="Higgs S."/>
            <person name="Kodira C."/>
            <person name="Hannick L."/>
            <person name="Megy K."/>
            <person name="O'Leary S."/>
            <person name="Pearson M."/>
            <person name="Haas B.J."/>
            <person name="Mauceli E."/>
            <person name="Wortman J.R."/>
            <person name="Lee N.H."/>
            <person name="Guigo R."/>
            <person name="Stanke M."/>
            <person name="Alvarado L."/>
            <person name="Amedeo P."/>
            <person name="Antoine C.H."/>
            <person name="Arensburger P."/>
            <person name="Bidwell S.L."/>
            <person name="Crawford M."/>
            <person name="Camaro F."/>
            <person name="Devon K."/>
            <person name="Engels R."/>
            <person name="Hammond M."/>
            <person name="Howarth C."/>
            <person name="Koehrsen M."/>
            <person name="Lawson D."/>
            <person name="Montgomery P."/>
            <person name="Nene V."/>
            <person name="Nusbaum C."/>
            <person name="Puiu D."/>
            <person name="Romero-Severson J."/>
            <person name="Severson D.W."/>
            <person name="Shumway M."/>
            <person name="Sisk P."/>
            <person name="Stolte C."/>
            <person name="Zeng Q."/>
            <person name="Eisenstadt E."/>
            <person name="Fraser-Liggett C."/>
            <person name="Strausberg R."/>
            <person name="Galagan J."/>
            <person name="Birren B."/>
            <person name="Collins F.H."/>
        </authorList>
    </citation>
    <scope>NUCLEOTIDE SEQUENCE [LARGE SCALE GENOMIC DNA]</scope>
    <source>
        <strain evidence="3">JHB</strain>
    </source>
</reference>
<dbReference type="STRING" id="7176.B0WK07"/>
<dbReference type="GO" id="GO:0031053">
    <property type="term" value="P:primary miRNA processing"/>
    <property type="evidence" value="ECO:0007669"/>
    <property type="project" value="TreeGrafter"/>
</dbReference>
<protein>
    <submittedName>
        <fullName evidence="3 4">Ribonuclease iii</fullName>
    </submittedName>
</protein>
<feature type="domain" description="RNase III" evidence="2">
    <location>
        <begin position="109"/>
        <end position="165"/>
    </location>
</feature>
<dbReference type="Proteomes" id="UP000002320">
    <property type="component" value="Unassembled WGS sequence"/>
</dbReference>
<gene>
    <name evidence="4" type="primary">6039429</name>
    <name evidence="3" type="ORF">CpipJ_CPIJ007416</name>
</gene>
<dbReference type="OrthoDB" id="67027at2759"/>
<dbReference type="PANTHER" id="PTHR11207">
    <property type="entry name" value="RIBONUCLEASE III"/>
    <property type="match status" value="1"/>
</dbReference>
<accession>B0WK07</accession>
<evidence type="ECO:0000313" key="4">
    <source>
        <dbReference type="EnsemblMetazoa" id="CPIJ007416-PA"/>
    </source>
</evidence>
<evidence type="ECO:0000313" key="5">
    <source>
        <dbReference type="Proteomes" id="UP000002320"/>
    </source>
</evidence>
<dbReference type="VEuPathDB" id="VectorBase:CQUJHB014954"/>
<dbReference type="KEGG" id="cqu:CpipJ_CPIJ007416"/>
<evidence type="ECO:0000313" key="3">
    <source>
        <dbReference type="EMBL" id="EDS29551.1"/>
    </source>
</evidence>
<dbReference type="HOGENOM" id="CLU_080807_0_0_1"/>
<reference evidence="4" key="2">
    <citation type="submission" date="2021-02" db="UniProtKB">
        <authorList>
            <consortium name="EnsemblMetazoa"/>
        </authorList>
    </citation>
    <scope>IDENTIFICATION</scope>
    <source>
        <strain evidence="4">JHB</strain>
    </source>
</reference>
<dbReference type="InParanoid" id="B0WK07"/>
<evidence type="ECO:0000256" key="1">
    <source>
        <dbReference type="ARBA" id="ARBA00022884"/>
    </source>
</evidence>
<organism>
    <name type="scientific">Culex quinquefasciatus</name>
    <name type="common">Southern house mosquito</name>
    <name type="synonym">Culex pungens</name>
    <dbReference type="NCBI Taxonomy" id="7176"/>
    <lineage>
        <taxon>Eukaryota</taxon>
        <taxon>Metazoa</taxon>
        <taxon>Ecdysozoa</taxon>
        <taxon>Arthropoda</taxon>
        <taxon>Hexapoda</taxon>
        <taxon>Insecta</taxon>
        <taxon>Pterygota</taxon>
        <taxon>Neoptera</taxon>
        <taxon>Endopterygota</taxon>
        <taxon>Diptera</taxon>
        <taxon>Nematocera</taxon>
        <taxon>Culicoidea</taxon>
        <taxon>Culicidae</taxon>
        <taxon>Culicinae</taxon>
        <taxon>Culicini</taxon>
        <taxon>Culex</taxon>
        <taxon>Culex</taxon>
    </lineage>
</organism>
<keyword evidence="1" id="KW-0694">RNA-binding</keyword>
<proteinExistence type="predicted"/>
<sequence>MKLYCGHDTLLIATSPNRAVLDNGHTRLTGFGDVAFGEMAVRNYGGLATYRAAAFQEDESLSKIWINYPLQEQQPLGDRHHIESFEMLRTLTKFEESVGVCFLFRIPALTLLWSSQVNNRNQAVICDDLGMTSYAVYSNKQADLKTKERADLLEAFLGALYVDKGLNTAKRSPTTGMTRRASCSRAGHSDLQVIECNGPTNTRVYTMAVYFRGKHLACCNGHSMQQVEINAAKQALENSKDLFPQLDHQKRVIAQSLKRQKVRTGDRFDHERRDSLDSSTDPYQKRRRFLRWKDILSHRI</sequence>
<dbReference type="PANTHER" id="PTHR11207:SF0">
    <property type="entry name" value="RIBONUCLEASE 3"/>
    <property type="match status" value="1"/>
</dbReference>
<dbReference type="Gene3D" id="1.10.1520.10">
    <property type="entry name" value="Ribonuclease III domain"/>
    <property type="match status" value="1"/>
</dbReference>
<dbReference type="Gene3D" id="3.30.160.20">
    <property type="match status" value="1"/>
</dbReference>
<dbReference type="EnsemblMetazoa" id="CPIJ007416-RA">
    <property type="protein sequence ID" value="CPIJ007416-PA"/>
    <property type="gene ID" value="CPIJ007416"/>
</dbReference>
<dbReference type="VEuPathDB" id="VectorBase:CPIJ007416"/>
<evidence type="ECO:0000259" key="2">
    <source>
        <dbReference type="PROSITE" id="PS50142"/>
    </source>
</evidence>
<dbReference type="GO" id="GO:0070877">
    <property type="term" value="C:microprocessor complex"/>
    <property type="evidence" value="ECO:0007669"/>
    <property type="project" value="TreeGrafter"/>
</dbReference>
<keyword evidence="5" id="KW-1185">Reference proteome</keyword>
<dbReference type="InterPro" id="IPR036389">
    <property type="entry name" value="RNase_III_sf"/>
</dbReference>
<dbReference type="GO" id="GO:0003723">
    <property type="term" value="F:RNA binding"/>
    <property type="evidence" value="ECO:0007669"/>
    <property type="project" value="UniProtKB-KW"/>
</dbReference>
<dbReference type="GO" id="GO:0031054">
    <property type="term" value="P:pre-miRNA processing"/>
    <property type="evidence" value="ECO:0007669"/>
    <property type="project" value="TreeGrafter"/>
</dbReference>
<dbReference type="AlphaFoldDB" id="B0WK07"/>
<dbReference type="SUPFAM" id="SSF69065">
    <property type="entry name" value="RNase III domain-like"/>
    <property type="match status" value="1"/>
</dbReference>
<dbReference type="EMBL" id="DS231966">
    <property type="protein sequence ID" value="EDS29551.1"/>
    <property type="molecule type" value="Genomic_DNA"/>
</dbReference>
<dbReference type="SUPFAM" id="SSF54768">
    <property type="entry name" value="dsRNA-binding domain-like"/>
    <property type="match status" value="1"/>
</dbReference>
<dbReference type="eggNOG" id="KOG1817">
    <property type="taxonomic scope" value="Eukaryota"/>
</dbReference>
<dbReference type="PROSITE" id="PS50142">
    <property type="entry name" value="RNASE_3_2"/>
    <property type="match status" value="1"/>
</dbReference>